<comment type="similarity">
    <text evidence="5">Belongs to the peptidase S8 family.</text>
</comment>
<keyword evidence="1" id="KW-0645">Protease</keyword>
<comment type="caution">
    <text evidence="5">Lacks conserved residue(s) required for the propagation of feature annotation.</text>
</comment>
<evidence type="ECO:0000313" key="8">
    <source>
        <dbReference type="EMBL" id="CAL4119923.1"/>
    </source>
</evidence>
<keyword evidence="4" id="KW-1015">Disulfide bond</keyword>
<evidence type="ECO:0000256" key="1">
    <source>
        <dbReference type="ARBA" id="ARBA00022670"/>
    </source>
</evidence>
<dbReference type="Gene3D" id="3.40.50.200">
    <property type="entry name" value="Peptidase S8/S53 domain"/>
    <property type="match status" value="1"/>
</dbReference>
<organism evidence="8 9">
    <name type="scientific">Meganyctiphanes norvegica</name>
    <name type="common">Northern krill</name>
    <name type="synonym">Thysanopoda norvegica</name>
    <dbReference type="NCBI Taxonomy" id="48144"/>
    <lineage>
        <taxon>Eukaryota</taxon>
        <taxon>Metazoa</taxon>
        <taxon>Ecdysozoa</taxon>
        <taxon>Arthropoda</taxon>
        <taxon>Crustacea</taxon>
        <taxon>Multicrustacea</taxon>
        <taxon>Malacostraca</taxon>
        <taxon>Eumalacostraca</taxon>
        <taxon>Eucarida</taxon>
        <taxon>Euphausiacea</taxon>
        <taxon>Euphausiidae</taxon>
        <taxon>Meganyctiphanes</taxon>
    </lineage>
</organism>
<feature type="non-terminal residue" evidence="8">
    <location>
        <position position="1"/>
    </location>
</feature>
<dbReference type="PANTHER" id="PTHR42884">
    <property type="entry name" value="PROPROTEIN CONVERTASE SUBTILISIN/KEXIN-RELATED"/>
    <property type="match status" value="1"/>
</dbReference>
<dbReference type="GO" id="GO:0005802">
    <property type="term" value="C:trans-Golgi network"/>
    <property type="evidence" value="ECO:0007669"/>
    <property type="project" value="TreeGrafter"/>
</dbReference>
<dbReference type="PANTHER" id="PTHR42884:SF23">
    <property type="entry name" value="FURIN-LIKE PROTEASE 2"/>
    <property type="match status" value="1"/>
</dbReference>
<dbReference type="GO" id="GO:0016485">
    <property type="term" value="P:protein processing"/>
    <property type="evidence" value="ECO:0007669"/>
    <property type="project" value="TreeGrafter"/>
</dbReference>
<evidence type="ECO:0000256" key="5">
    <source>
        <dbReference type="PROSITE-ProRule" id="PRU01240"/>
    </source>
</evidence>
<dbReference type="AlphaFoldDB" id="A0AAV2R7V8"/>
<dbReference type="InterPro" id="IPR023827">
    <property type="entry name" value="Peptidase_S8_Asp-AS"/>
</dbReference>
<evidence type="ECO:0000256" key="6">
    <source>
        <dbReference type="SAM" id="MobiDB-lite"/>
    </source>
</evidence>
<evidence type="ECO:0000256" key="3">
    <source>
        <dbReference type="ARBA" id="ARBA00022825"/>
    </source>
</evidence>
<keyword evidence="3" id="KW-0720">Serine protease</keyword>
<name>A0AAV2R7V8_MEGNR</name>
<keyword evidence="9" id="KW-1185">Reference proteome</keyword>
<sequence>VLWSEQQVERTRIKRDFSDEKEPPSSSRDRRQFGDPFSRFSLFSPPAAPSRRGSQRFPDPLYGQQWYLSEGAQGGYDMNVGPAWRKGYTGKGVVISILDDGIQHNHPDLKQNY</sequence>
<dbReference type="InterPro" id="IPR036852">
    <property type="entry name" value="Peptidase_S8/S53_dom_sf"/>
</dbReference>
<evidence type="ECO:0000313" key="9">
    <source>
        <dbReference type="Proteomes" id="UP001497623"/>
    </source>
</evidence>
<dbReference type="Pfam" id="PF00082">
    <property type="entry name" value="Peptidase_S8"/>
    <property type="match status" value="1"/>
</dbReference>
<protein>
    <recommendedName>
        <fullName evidence="7">Peptidase S8/S53 domain-containing protein</fullName>
    </recommendedName>
</protein>
<dbReference type="GO" id="GO:0000139">
    <property type="term" value="C:Golgi membrane"/>
    <property type="evidence" value="ECO:0007669"/>
    <property type="project" value="TreeGrafter"/>
</dbReference>
<dbReference type="GO" id="GO:0004252">
    <property type="term" value="F:serine-type endopeptidase activity"/>
    <property type="evidence" value="ECO:0007669"/>
    <property type="project" value="InterPro"/>
</dbReference>
<gene>
    <name evidence="8" type="ORF">MNOR_LOCUS21890</name>
</gene>
<dbReference type="PROSITE" id="PS00136">
    <property type="entry name" value="SUBTILASE_ASP"/>
    <property type="match status" value="1"/>
</dbReference>
<evidence type="ECO:0000259" key="7">
    <source>
        <dbReference type="Pfam" id="PF00082"/>
    </source>
</evidence>
<feature type="compositionally biased region" description="Basic and acidic residues" evidence="6">
    <location>
        <begin position="7"/>
        <end position="33"/>
    </location>
</feature>
<feature type="region of interest" description="Disordered" evidence="6">
    <location>
        <begin position="1"/>
        <end position="58"/>
    </location>
</feature>
<dbReference type="InterPro" id="IPR000209">
    <property type="entry name" value="Peptidase_S8/S53_dom"/>
</dbReference>
<dbReference type="SUPFAM" id="SSF52743">
    <property type="entry name" value="Subtilisin-like"/>
    <property type="match status" value="1"/>
</dbReference>
<comment type="caution">
    <text evidence="8">The sequence shown here is derived from an EMBL/GenBank/DDBJ whole genome shotgun (WGS) entry which is preliminary data.</text>
</comment>
<dbReference type="EMBL" id="CAXKWB010017932">
    <property type="protein sequence ID" value="CAL4119923.1"/>
    <property type="molecule type" value="Genomic_DNA"/>
</dbReference>
<reference evidence="8 9" key="1">
    <citation type="submission" date="2024-05" db="EMBL/GenBank/DDBJ databases">
        <authorList>
            <person name="Wallberg A."/>
        </authorList>
    </citation>
    <scope>NUCLEOTIDE SEQUENCE [LARGE SCALE GENOMIC DNA]</scope>
</reference>
<keyword evidence="2" id="KW-0378">Hydrolase</keyword>
<evidence type="ECO:0000256" key="4">
    <source>
        <dbReference type="ARBA" id="ARBA00023157"/>
    </source>
</evidence>
<evidence type="ECO:0000256" key="2">
    <source>
        <dbReference type="ARBA" id="ARBA00022801"/>
    </source>
</evidence>
<accession>A0AAV2R7V8</accession>
<feature type="non-terminal residue" evidence="8">
    <location>
        <position position="113"/>
    </location>
</feature>
<proteinExistence type="inferred from homology"/>
<dbReference type="Proteomes" id="UP001497623">
    <property type="component" value="Unassembled WGS sequence"/>
</dbReference>
<dbReference type="PROSITE" id="PS51892">
    <property type="entry name" value="SUBTILASE"/>
    <property type="match status" value="1"/>
</dbReference>
<feature type="domain" description="Peptidase S8/S53" evidence="7">
    <location>
        <begin position="90"/>
        <end position="113"/>
    </location>
</feature>